<comment type="caution">
    <text evidence="5">The sequence shown here is derived from an EMBL/GenBank/DDBJ whole genome shotgun (WGS) entry which is preliminary data.</text>
</comment>
<dbReference type="GO" id="GO:0006508">
    <property type="term" value="P:proteolysis"/>
    <property type="evidence" value="ECO:0007669"/>
    <property type="project" value="UniProtKB-KW"/>
</dbReference>
<dbReference type="PANTHER" id="PTHR47901">
    <property type="entry name" value="CASPASE RECRUITMENT DOMAIN-CONTAINING PROTEIN 18"/>
    <property type="match status" value="1"/>
</dbReference>
<dbReference type="InterPro" id="IPR002398">
    <property type="entry name" value="Pept_C14"/>
</dbReference>
<dbReference type="SUPFAM" id="SSF52129">
    <property type="entry name" value="Caspase-like"/>
    <property type="match status" value="1"/>
</dbReference>
<keyword evidence="1" id="KW-0645">Protease</keyword>
<dbReference type="PANTHER" id="PTHR47901:SF8">
    <property type="entry name" value="CASPASE-3"/>
    <property type="match status" value="1"/>
</dbReference>
<name>A0A9J6FAT1_HAELO</name>
<dbReference type="GO" id="GO:0004197">
    <property type="term" value="F:cysteine-type endopeptidase activity"/>
    <property type="evidence" value="ECO:0007669"/>
    <property type="project" value="InterPro"/>
</dbReference>
<keyword evidence="2" id="KW-0053">Apoptosis</keyword>
<sequence>MKRMPSWTDMFIAHPTIPGHVALRNSEEGSWFISSVYEVFWRHASEMHLQGMMRLVEKKIMERSSHDGSRQTASTTTYAWTKKLYFNVGQFL</sequence>
<dbReference type="InterPro" id="IPR029030">
    <property type="entry name" value="Caspase-like_dom_sf"/>
</dbReference>
<proteinExistence type="predicted"/>
<dbReference type="Pfam" id="PF00656">
    <property type="entry name" value="Peptidase_C14"/>
    <property type="match status" value="1"/>
</dbReference>
<dbReference type="GO" id="GO:0006915">
    <property type="term" value="P:apoptotic process"/>
    <property type="evidence" value="ECO:0007669"/>
    <property type="project" value="UniProtKB-KW"/>
</dbReference>
<keyword evidence="3" id="KW-0378">Hydrolase</keyword>
<dbReference type="Proteomes" id="UP000821853">
    <property type="component" value="Chromosome 1"/>
</dbReference>
<evidence type="ECO:0000313" key="6">
    <source>
        <dbReference type="Proteomes" id="UP000821853"/>
    </source>
</evidence>
<dbReference type="AlphaFoldDB" id="A0A9J6FAT1"/>
<dbReference type="InterPro" id="IPR011600">
    <property type="entry name" value="Pept_C14_caspase"/>
</dbReference>
<feature type="domain" description="Caspase family p10" evidence="4">
    <location>
        <begin position="1"/>
        <end position="86"/>
    </location>
</feature>
<dbReference type="InterPro" id="IPR002138">
    <property type="entry name" value="Pept_C14_p10"/>
</dbReference>
<dbReference type="Gene3D" id="3.40.50.1460">
    <property type="match status" value="1"/>
</dbReference>
<dbReference type="EMBL" id="JABSTR010000001">
    <property type="protein sequence ID" value="KAH9359640.1"/>
    <property type="molecule type" value="Genomic_DNA"/>
</dbReference>
<protein>
    <recommendedName>
        <fullName evidence="4">Caspase family p10 domain-containing protein</fullName>
    </recommendedName>
</protein>
<reference evidence="5 6" key="1">
    <citation type="journal article" date="2020" name="Cell">
        <title>Large-Scale Comparative Analyses of Tick Genomes Elucidate Their Genetic Diversity and Vector Capacities.</title>
        <authorList>
            <consortium name="Tick Genome and Microbiome Consortium (TIGMIC)"/>
            <person name="Jia N."/>
            <person name="Wang J."/>
            <person name="Shi W."/>
            <person name="Du L."/>
            <person name="Sun Y."/>
            <person name="Zhan W."/>
            <person name="Jiang J.F."/>
            <person name="Wang Q."/>
            <person name="Zhang B."/>
            <person name="Ji P."/>
            <person name="Bell-Sakyi L."/>
            <person name="Cui X.M."/>
            <person name="Yuan T.T."/>
            <person name="Jiang B.G."/>
            <person name="Yang W.F."/>
            <person name="Lam T.T."/>
            <person name="Chang Q.C."/>
            <person name="Ding S.J."/>
            <person name="Wang X.J."/>
            <person name="Zhu J.G."/>
            <person name="Ruan X.D."/>
            <person name="Zhao L."/>
            <person name="Wei J.T."/>
            <person name="Ye R.Z."/>
            <person name="Que T.C."/>
            <person name="Du C.H."/>
            <person name="Zhou Y.H."/>
            <person name="Cheng J.X."/>
            <person name="Dai P.F."/>
            <person name="Guo W.B."/>
            <person name="Han X.H."/>
            <person name="Huang E.J."/>
            <person name="Li L.F."/>
            <person name="Wei W."/>
            <person name="Gao Y.C."/>
            <person name="Liu J.Z."/>
            <person name="Shao H.Z."/>
            <person name="Wang X."/>
            <person name="Wang C.C."/>
            <person name="Yang T.C."/>
            <person name="Huo Q.B."/>
            <person name="Li W."/>
            <person name="Chen H.Y."/>
            <person name="Chen S.E."/>
            <person name="Zhou L.G."/>
            <person name="Ni X.B."/>
            <person name="Tian J.H."/>
            <person name="Sheng Y."/>
            <person name="Liu T."/>
            <person name="Pan Y.S."/>
            <person name="Xia L.Y."/>
            <person name="Li J."/>
            <person name="Zhao F."/>
            <person name="Cao W.C."/>
        </authorList>
    </citation>
    <scope>NUCLEOTIDE SEQUENCE [LARGE SCALE GENOMIC DNA]</scope>
    <source>
        <strain evidence="5">HaeL-2018</strain>
    </source>
</reference>
<evidence type="ECO:0000313" key="5">
    <source>
        <dbReference type="EMBL" id="KAH9359640.1"/>
    </source>
</evidence>
<evidence type="ECO:0000256" key="3">
    <source>
        <dbReference type="ARBA" id="ARBA00022801"/>
    </source>
</evidence>
<dbReference type="OrthoDB" id="6044770at2759"/>
<evidence type="ECO:0000259" key="4">
    <source>
        <dbReference type="PROSITE" id="PS50207"/>
    </source>
</evidence>
<dbReference type="PROSITE" id="PS50207">
    <property type="entry name" value="CASPASE_P10"/>
    <property type="match status" value="1"/>
</dbReference>
<keyword evidence="6" id="KW-1185">Reference proteome</keyword>
<evidence type="ECO:0000256" key="2">
    <source>
        <dbReference type="ARBA" id="ARBA00022703"/>
    </source>
</evidence>
<accession>A0A9J6FAT1</accession>
<gene>
    <name evidence="5" type="ORF">HPB48_015052</name>
</gene>
<organism evidence="5 6">
    <name type="scientific">Haemaphysalis longicornis</name>
    <name type="common">Bush tick</name>
    <dbReference type="NCBI Taxonomy" id="44386"/>
    <lineage>
        <taxon>Eukaryota</taxon>
        <taxon>Metazoa</taxon>
        <taxon>Ecdysozoa</taxon>
        <taxon>Arthropoda</taxon>
        <taxon>Chelicerata</taxon>
        <taxon>Arachnida</taxon>
        <taxon>Acari</taxon>
        <taxon>Parasitiformes</taxon>
        <taxon>Ixodida</taxon>
        <taxon>Ixodoidea</taxon>
        <taxon>Ixodidae</taxon>
        <taxon>Haemaphysalinae</taxon>
        <taxon>Haemaphysalis</taxon>
    </lineage>
</organism>
<evidence type="ECO:0000256" key="1">
    <source>
        <dbReference type="ARBA" id="ARBA00022670"/>
    </source>
</evidence>
<dbReference type="VEuPathDB" id="VectorBase:HLOH_052057"/>